<evidence type="ECO:0000313" key="1">
    <source>
        <dbReference type="EMBL" id="KAF9960454.1"/>
    </source>
</evidence>
<name>A0A9P6J356_9FUNG</name>
<dbReference type="AlphaFoldDB" id="A0A9P6J356"/>
<dbReference type="EMBL" id="JAAAHW010006461">
    <property type="protein sequence ID" value="KAF9960454.1"/>
    <property type="molecule type" value="Genomic_DNA"/>
</dbReference>
<dbReference type="Proteomes" id="UP000749646">
    <property type="component" value="Unassembled WGS sequence"/>
</dbReference>
<gene>
    <name evidence="1" type="ORF">BGZ65_012306</name>
</gene>
<evidence type="ECO:0000313" key="2">
    <source>
        <dbReference type="Proteomes" id="UP000749646"/>
    </source>
</evidence>
<dbReference type="OrthoDB" id="2431571at2759"/>
<proteinExistence type="predicted"/>
<feature type="non-terminal residue" evidence="1">
    <location>
        <position position="82"/>
    </location>
</feature>
<keyword evidence="2" id="KW-1185">Reference proteome</keyword>
<accession>A0A9P6J356</accession>
<organism evidence="1 2">
    <name type="scientific">Modicella reniformis</name>
    <dbReference type="NCBI Taxonomy" id="1440133"/>
    <lineage>
        <taxon>Eukaryota</taxon>
        <taxon>Fungi</taxon>
        <taxon>Fungi incertae sedis</taxon>
        <taxon>Mucoromycota</taxon>
        <taxon>Mortierellomycotina</taxon>
        <taxon>Mortierellomycetes</taxon>
        <taxon>Mortierellales</taxon>
        <taxon>Mortierellaceae</taxon>
        <taxon>Modicella</taxon>
    </lineage>
</organism>
<sequence>MNGFFDRPVTFADISELPWPIEGRPQWTRSGAKQALFDTNYIPTIFINGNRTRNGPYDQEPSGHQDEWQFDYILANEVKTFN</sequence>
<protein>
    <submittedName>
        <fullName evidence="1">Uncharacterized protein</fullName>
    </submittedName>
</protein>
<comment type="caution">
    <text evidence="1">The sequence shown here is derived from an EMBL/GenBank/DDBJ whole genome shotgun (WGS) entry which is preliminary data.</text>
</comment>
<reference evidence="1" key="1">
    <citation type="journal article" date="2020" name="Fungal Divers.">
        <title>Resolving the Mortierellaceae phylogeny through synthesis of multi-gene phylogenetics and phylogenomics.</title>
        <authorList>
            <person name="Vandepol N."/>
            <person name="Liber J."/>
            <person name="Desiro A."/>
            <person name="Na H."/>
            <person name="Kennedy M."/>
            <person name="Barry K."/>
            <person name="Grigoriev I.V."/>
            <person name="Miller A.N."/>
            <person name="O'Donnell K."/>
            <person name="Stajich J.E."/>
            <person name="Bonito G."/>
        </authorList>
    </citation>
    <scope>NUCLEOTIDE SEQUENCE</scope>
    <source>
        <strain evidence="1">MES-2147</strain>
    </source>
</reference>